<reference evidence="1 2" key="1">
    <citation type="submission" date="2023-06" db="EMBL/GenBank/DDBJ databases">
        <title>Parasedimentitalea psychrophila sp. nov., a psychrophilic bacterium isolated from deep-sea sediment.</title>
        <authorList>
            <person name="Li A."/>
        </authorList>
    </citation>
    <scope>NUCLEOTIDE SEQUENCE [LARGE SCALE GENOMIC DNA]</scope>
    <source>
        <strain evidence="1 2">QS115</strain>
    </source>
</reference>
<evidence type="ECO:0000313" key="1">
    <source>
        <dbReference type="EMBL" id="WIY27331.1"/>
    </source>
</evidence>
<name>A0A9Y2P356_9RHOB</name>
<dbReference type="EMBL" id="CP127247">
    <property type="protein sequence ID" value="WIY27331.1"/>
    <property type="molecule type" value="Genomic_DNA"/>
</dbReference>
<keyword evidence="2" id="KW-1185">Reference proteome</keyword>
<evidence type="ECO:0000313" key="2">
    <source>
        <dbReference type="Proteomes" id="UP001238334"/>
    </source>
</evidence>
<gene>
    <name evidence="1" type="ORF">QPJ95_10665</name>
</gene>
<dbReference type="KEGG" id="ppso:QPJ95_10665"/>
<dbReference type="RefSeq" id="WP_270921276.1">
    <property type="nucleotide sequence ID" value="NZ_CP127247.1"/>
</dbReference>
<dbReference type="Proteomes" id="UP001238334">
    <property type="component" value="Chromosome"/>
</dbReference>
<protein>
    <submittedName>
        <fullName evidence="1">Uncharacterized protein</fullName>
    </submittedName>
</protein>
<proteinExistence type="predicted"/>
<accession>A0A9Y2P356</accession>
<organism evidence="1 2">
    <name type="scientific">Parasedimentitalea psychrophila</name>
    <dbReference type="NCBI Taxonomy" id="2997337"/>
    <lineage>
        <taxon>Bacteria</taxon>
        <taxon>Pseudomonadati</taxon>
        <taxon>Pseudomonadota</taxon>
        <taxon>Alphaproteobacteria</taxon>
        <taxon>Rhodobacterales</taxon>
        <taxon>Paracoccaceae</taxon>
        <taxon>Parasedimentitalea</taxon>
    </lineage>
</organism>
<sequence>MTGNWKPIAFAAIAEASRVSLFAYLNGLGQGQAARILAQRFGVAA</sequence>
<dbReference type="AlphaFoldDB" id="A0A9Y2P356"/>